<proteinExistence type="predicted"/>
<keyword evidence="1" id="KW-0812">Transmembrane</keyword>
<protein>
    <recommendedName>
        <fullName evidence="2">Rod shape-determining protein MreC beta-barrel core domain-containing protein</fullName>
    </recommendedName>
</protein>
<dbReference type="InterPro" id="IPR055342">
    <property type="entry name" value="MreC_beta-barrel_core"/>
</dbReference>
<evidence type="ECO:0000313" key="3">
    <source>
        <dbReference type="EMBL" id="OGG44283.1"/>
    </source>
</evidence>
<dbReference type="Proteomes" id="UP000178249">
    <property type="component" value="Unassembled WGS sequence"/>
</dbReference>
<feature type="transmembrane region" description="Helical" evidence="1">
    <location>
        <begin position="12"/>
        <end position="32"/>
    </location>
</feature>
<reference evidence="3 4" key="1">
    <citation type="journal article" date="2016" name="Nat. Commun.">
        <title>Thousands of microbial genomes shed light on interconnected biogeochemical processes in an aquifer system.</title>
        <authorList>
            <person name="Anantharaman K."/>
            <person name="Brown C.T."/>
            <person name="Hug L.A."/>
            <person name="Sharon I."/>
            <person name="Castelle C.J."/>
            <person name="Probst A.J."/>
            <person name="Thomas B.C."/>
            <person name="Singh A."/>
            <person name="Wilkins M.J."/>
            <person name="Karaoz U."/>
            <person name="Brodie E.L."/>
            <person name="Williams K.H."/>
            <person name="Hubbard S.S."/>
            <person name="Banfield J.F."/>
        </authorList>
    </citation>
    <scope>NUCLEOTIDE SEQUENCE [LARGE SCALE GENOMIC DNA]</scope>
</reference>
<dbReference type="AlphaFoldDB" id="A0A1F6C593"/>
<evidence type="ECO:0000313" key="4">
    <source>
        <dbReference type="Proteomes" id="UP000178249"/>
    </source>
</evidence>
<gene>
    <name evidence="3" type="ORF">A2841_02805</name>
</gene>
<evidence type="ECO:0000259" key="2">
    <source>
        <dbReference type="Pfam" id="PF04085"/>
    </source>
</evidence>
<comment type="caution">
    <text evidence="3">The sequence shown here is derived from an EMBL/GenBank/DDBJ whole genome shotgun (WGS) entry which is preliminary data.</text>
</comment>
<name>A0A1F6C593_9BACT</name>
<sequence>MTLLRAPRRRRIPLGPAVGFAFFIFFILLFFYGGSFLRGMFATLTAQAPDPAYALLSRSALASRLHDAEQELSRIRYQALLYALVAEENKELRGLLRASEIPTGIVARVLARPPRTHYDTLLVDVGSEKGMSVGDLAIFEGIGLGTVVTSDTRTSIISLFSTPGFETDVIVGTPHAVAVAHGLGGGAFEVLLPQGIVVMPGDIVRLPGSESLVLGIVSNVSRAPADVLQQVLFHSPVSMSDLDFVRIVPSFLKEENISTP</sequence>
<feature type="domain" description="Rod shape-determining protein MreC beta-barrel core" evidence="2">
    <location>
        <begin position="109"/>
        <end position="248"/>
    </location>
</feature>
<keyword evidence="1" id="KW-0472">Membrane</keyword>
<dbReference type="Pfam" id="PF04085">
    <property type="entry name" value="MreC"/>
    <property type="match status" value="1"/>
</dbReference>
<organism evidence="3 4">
    <name type="scientific">Candidatus Kaiserbacteria bacterium RIFCSPHIGHO2_01_FULL_48_10</name>
    <dbReference type="NCBI Taxonomy" id="1798476"/>
    <lineage>
        <taxon>Bacteria</taxon>
        <taxon>Candidatus Kaiseribacteriota</taxon>
    </lineage>
</organism>
<accession>A0A1F6C593</accession>
<keyword evidence="1" id="KW-1133">Transmembrane helix</keyword>
<dbReference type="EMBL" id="MFKP01000014">
    <property type="protein sequence ID" value="OGG44283.1"/>
    <property type="molecule type" value="Genomic_DNA"/>
</dbReference>
<evidence type="ECO:0000256" key="1">
    <source>
        <dbReference type="SAM" id="Phobius"/>
    </source>
</evidence>
<dbReference type="Gene3D" id="2.40.10.340">
    <property type="entry name" value="Rod shape-determining protein MreC, domain 1"/>
    <property type="match status" value="1"/>
</dbReference>
<dbReference type="InterPro" id="IPR042177">
    <property type="entry name" value="Cell/Rod_1"/>
</dbReference>